<gene>
    <name evidence="2" type="ORF">CY34DRAFT_748515</name>
</gene>
<keyword evidence="1" id="KW-0812">Transmembrane</keyword>
<dbReference type="Proteomes" id="UP000054485">
    <property type="component" value="Unassembled WGS sequence"/>
</dbReference>
<keyword evidence="3" id="KW-1185">Reference proteome</keyword>
<reference evidence="2 3" key="1">
    <citation type="submission" date="2014-04" db="EMBL/GenBank/DDBJ databases">
        <authorList>
            <consortium name="DOE Joint Genome Institute"/>
            <person name="Kuo A."/>
            <person name="Ruytinx J."/>
            <person name="Rineau F."/>
            <person name="Colpaert J."/>
            <person name="Kohler A."/>
            <person name="Nagy L.G."/>
            <person name="Floudas D."/>
            <person name="Copeland A."/>
            <person name="Barry K.W."/>
            <person name="Cichocki N."/>
            <person name="Veneault-Fourrey C."/>
            <person name="LaButti K."/>
            <person name="Lindquist E.A."/>
            <person name="Lipzen A."/>
            <person name="Lundell T."/>
            <person name="Morin E."/>
            <person name="Murat C."/>
            <person name="Sun H."/>
            <person name="Tunlid A."/>
            <person name="Henrissat B."/>
            <person name="Grigoriev I.V."/>
            <person name="Hibbett D.S."/>
            <person name="Martin F."/>
            <person name="Nordberg H.P."/>
            <person name="Cantor M.N."/>
            <person name="Hua S.X."/>
        </authorList>
    </citation>
    <scope>NUCLEOTIDE SEQUENCE [LARGE SCALE GENOMIC DNA]</scope>
    <source>
        <strain evidence="2 3">UH-Slu-Lm8-n1</strain>
    </source>
</reference>
<keyword evidence="1" id="KW-1133">Transmembrane helix</keyword>
<keyword evidence="1" id="KW-0472">Membrane</keyword>
<dbReference type="AlphaFoldDB" id="A0A0C9ZYS8"/>
<sequence length="153" mass="16248">MDTERHCEEQHQLLLSASSDPPDKTVEDVRFIVLEEGPLNMIETLLNVGTLLDMDTLLDVFTVLNMSILLLLFVISVGLEGGGGGVIVGVTLLPPLPPPPEHVSVFGTHVDPVGQPQNMSGRLIQLIENKHTSPLGVITAEGAKITTGVVVAA</sequence>
<name>A0A0C9ZYS8_9AGAM</name>
<accession>A0A0C9ZYS8</accession>
<protein>
    <submittedName>
        <fullName evidence="2">Uncharacterized protein</fullName>
    </submittedName>
</protein>
<reference evidence="3" key="2">
    <citation type="submission" date="2015-01" db="EMBL/GenBank/DDBJ databases">
        <title>Evolutionary Origins and Diversification of the Mycorrhizal Mutualists.</title>
        <authorList>
            <consortium name="DOE Joint Genome Institute"/>
            <consortium name="Mycorrhizal Genomics Consortium"/>
            <person name="Kohler A."/>
            <person name="Kuo A."/>
            <person name="Nagy L.G."/>
            <person name="Floudas D."/>
            <person name="Copeland A."/>
            <person name="Barry K.W."/>
            <person name="Cichocki N."/>
            <person name="Veneault-Fourrey C."/>
            <person name="LaButti K."/>
            <person name="Lindquist E.A."/>
            <person name="Lipzen A."/>
            <person name="Lundell T."/>
            <person name="Morin E."/>
            <person name="Murat C."/>
            <person name="Riley R."/>
            <person name="Ohm R."/>
            <person name="Sun H."/>
            <person name="Tunlid A."/>
            <person name="Henrissat B."/>
            <person name="Grigoriev I.V."/>
            <person name="Hibbett D.S."/>
            <person name="Martin F."/>
        </authorList>
    </citation>
    <scope>NUCLEOTIDE SEQUENCE [LARGE SCALE GENOMIC DNA]</scope>
    <source>
        <strain evidence="3">UH-Slu-Lm8-n1</strain>
    </source>
</reference>
<evidence type="ECO:0000313" key="2">
    <source>
        <dbReference type="EMBL" id="KIK42860.1"/>
    </source>
</evidence>
<dbReference type="HOGENOM" id="CLU_1714520_0_0_1"/>
<evidence type="ECO:0000256" key="1">
    <source>
        <dbReference type="SAM" id="Phobius"/>
    </source>
</evidence>
<evidence type="ECO:0000313" key="3">
    <source>
        <dbReference type="Proteomes" id="UP000054485"/>
    </source>
</evidence>
<dbReference type="EMBL" id="KN835227">
    <property type="protein sequence ID" value="KIK42860.1"/>
    <property type="molecule type" value="Genomic_DNA"/>
</dbReference>
<feature type="transmembrane region" description="Helical" evidence="1">
    <location>
        <begin position="60"/>
        <end position="79"/>
    </location>
</feature>
<proteinExistence type="predicted"/>
<dbReference type="InParanoid" id="A0A0C9ZYS8"/>
<organism evidence="2 3">
    <name type="scientific">Suillus luteus UH-Slu-Lm8-n1</name>
    <dbReference type="NCBI Taxonomy" id="930992"/>
    <lineage>
        <taxon>Eukaryota</taxon>
        <taxon>Fungi</taxon>
        <taxon>Dikarya</taxon>
        <taxon>Basidiomycota</taxon>
        <taxon>Agaricomycotina</taxon>
        <taxon>Agaricomycetes</taxon>
        <taxon>Agaricomycetidae</taxon>
        <taxon>Boletales</taxon>
        <taxon>Suillineae</taxon>
        <taxon>Suillaceae</taxon>
        <taxon>Suillus</taxon>
    </lineage>
</organism>